<dbReference type="GO" id="GO:0051082">
    <property type="term" value="F:unfolded protein binding"/>
    <property type="evidence" value="ECO:0007669"/>
    <property type="project" value="UniProtKB-UniRule"/>
</dbReference>
<feature type="binding site" evidence="7">
    <location>
        <position position="496"/>
    </location>
    <ligand>
        <name>ATP</name>
        <dbReference type="ChEBI" id="CHEBI:30616"/>
    </ligand>
</feature>
<gene>
    <name evidence="7 10" type="primary">groEL</name>
    <name evidence="7" type="synonym">groL</name>
    <name evidence="10" type="ORF">AU467_27495</name>
</gene>
<evidence type="ECO:0000256" key="8">
    <source>
        <dbReference type="RuleBase" id="RU000418"/>
    </source>
</evidence>
<dbReference type="InterPro" id="IPR027409">
    <property type="entry name" value="GroEL-like_apical_dom_sf"/>
</dbReference>
<evidence type="ECO:0000256" key="1">
    <source>
        <dbReference type="ARBA" id="ARBA00006607"/>
    </source>
</evidence>
<dbReference type="GO" id="GO:0005737">
    <property type="term" value="C:cytoplasm"/>
    <property type="evidence" value="ECO:0007669"/>
    <property type="project" value="UniProtKB-SubCell"/>
</dbReference>
<keyword evidence="5 7" id="KW-0143">Chaperone</keyword>
<dbReference type="CDD" id="cd03344">
    <property type="entry name" value="GroEL"/>
    <property type="match status" value="1"/>
</dbReference>
<protein>
    <recommendedName>
        <fullName evidence="7">Chaperonin GroEL</fullName>
        <ecNumber evidence="7">5.6.1.7</ecNumber>
    </recommendedName>
    <alternativeName>
        <fullName evidence="7">60 kDa chaperonin</fullName>
    </alternativeName>
    <alternativeName>
        <fullName evidence="7">Chaperonin-60</fullName>
        <shortName evidence="7">Cpn60</shortName>
    </alternativeName>
</protein>
<dbReference type="FunFam" id="1.10.560.10:FF:000001">
    <property type="entry name" value="60 kDa chaperonin"/>
    <property type="match status" value="1"/>
</dbReference>
<dbReference type="Gene3D" id="3.30.260.10">
    <property type="entry name" value="TCP-1-like chaperonin intermediate domain"/>
    <property type="match status" value="1"/>
</dbReference>
<dbReference type="PANTHER" id="PTHR45633">
    <property type="entry name" value="60 KDA HEAT SHOCK PROTEIN, MITOCHONDRIAL"/>
    <property type="match status" value="1"/>
</dbReference>
<dbReference type="OrthoDB" id="9766614at2"/>
<proteinExistence type="inferred from homology"/>
<keyword evidence="2 7" id="KW-0963">Cytoplasm</keyword>
<keyword evidence="3 7" id="KW-0547">Nucleotide-binding</keyword>
<evidence type="ECO:0000256" key="2">
    <source>
        <dbReference type="ARBA" id="ARBA00022490"/>
    </source>
</evidence>
<organism evidence="10 11">
    <name type="scientific">Rhizobium loti</name>
    <name type="common">Mesorhizobium loti</name>
    <dbReference type="NCBI Taxonomy" id="381"/>
    <lineage>
        <taxon>Bacteria</taxon>
        <taxon>Pseudomonadati</taxon>
        <taxon>Pseudomonadota</taxon>
        <taxon>Alphaproteobacteria</taxon>
        <taxon>Hyphomicrobiales</taxon>
        <taxon>Phyllobacteriaceae</taxon>
        <taxon>Mesorhizobium</taxon>
    </lineage>
</organism>
<dbReference type="GO" id="GO:0140662">
    <property type="term" value="F:ATP-dependent protein folding chaperone"/>
    <property type="evidence" value="ECO:0007669"/>
    <property type="project" value="InterPro"/>
</dbReference>
<dbReference type="InterPro" id="IPR027413">
    <property type="entry name" value="GROEL-like_equatorial_sf"/>
</dbReference>
<dbReference type="GO" id="GO:0016853">
    <property type="term" value="F:isomerase activity"/>
    <property type="evidence" value="ECO:0007669"/>
    <property type="project" value="UniProtKB-KW"/>
</dbReference>
<dbReference type="FunFam" id="3.50.7.10:FF:000001">
    <property type="entry name" value="60 kDa chaperonin"/>
    <property type="match status" value="1"/>
</dbReference>
<evidence type="ECO:0000256" key="7">
    <source>
        <dbReference type="HAMAP-Rule" id="MF_00600"/>
    </source>
</evidence>
<dbReference type="NCBIfam" id="NF000592">
    <property type="entry name" value="PRK00013.1"/>
    <property type="match status" value="1"/>
</dbReference>
<dbReference type="GO" id="GO:0005524">
    <property type="term" value="F:ATP binding"/>
    <property type="evidence" value="ECO:0007669"/>
    <property type="project" value="UniProtKB-UniRule"/>
</dbReference>
<keyword evidence="6 7" id="KW-0413">Isomerase</keyword>
<dbReference type="InterPro" id="IPR027410">
    <property type="entry name" value="TCP-1-like_intermed_sf"/>
</dbReference>
<dbReference type="SUPFAM" id="SSF48592">
    <property type="entry name" value="GroEL equatorial domain-like"/>
    <property type="match status" value="1"/>
</dbReference>
<dbReference type="Gene3D" id="3.50.7.10">
    <property type="entry name" value="GroEL"/>
    <property type="match status" value="1"/>
</dbReference>
<dbReference type="Gene3D" id="1.10.560.10">
    <property type="entry name" value="GroEL-like equatorial domain"/>
    <property type="match status" value="1"/>
</dbReference>
<dbReference type="NCBIfam" id="NF009487">
    <property type="entry name" value="PRK12849.1"/>
    <property type="match status" value="1"/>
</dbReference>
<comment type="subunit">
    <text evidence="7 9">Forms a cylinder of 14 subunits composed of two heptameric rings stacked back-to-back. Interacts with the co-chaperonin GroES.</text>
</comment>
<comment type="caution">
    <text evidence="10">The sequence shown here is derived from an EMBL/GenBank/DDBJ whole genome shotgun (WGS) entry which is preliminary data.</text>
</comment>
<reference evidence="10 11" key="1">
    <citation type="submission" date="2015-12" db="EMBL/GenBank/DDBJ databases">
        <title>Draft genome sequence of Mesorhizobium sp. UFLA 01-765, a multitolerant efficient symbiont and plant-growth promoting strain isolated from Zn-mining soil using Leucaena leucocephala as a trap plant.</title>
        <authorList>
            <person name="Rangel W.M."/>
            <person name="Thijs S."/>
            <person name="Longatti S.M."/>
            <person name="Moreira F.M."/>
            <person name="Weyens N."/>
            <person name="Vangronsveld J."/>
            <person name="Van Hamme J.D."/>
            <person name="Bottos E.M."/>
            <person name="Rineau F."/>
        </authorList>
    </citation>
    <scope>NUCLEOTIDE SEQUENCE [LARGE SCALE GENOMIC DNA]</scope>
    <source>
        <strain evidence="10 11">UFLA 01-765</strain>
    </source>
</reference>
<dbReference type="InterPro" id="IPR002423">
    <property type="entry name" value="Cpn60/GroEL/TCP-1"/>
</dbReference>
<dbReference type="PROSITE" id="PS00296">
    <property type="entry name" value="CHAPERONINS_CPN60"/>
    <property type="match status" value="1"/>
</dbReference>
<evidence type="ECO:0000256" key="3">
    <source>
        <dbReference type="ARBA" id="ARBA00022741"/>
    </source>
</evidence>
<dbReference type="SUPFAM" id="SSF52029">
    <property type="entry name" value="GroEL apical domain-like"/>
    <property type="match status" value="1"/>
</dbReference>
<dbReference type="InterPro" id="IPR001844">
    <property type="entry name" value="Cpn60/GroEL"/>
</dbReference>
<dbReference type="EC" id="5.6.1.7" evidence="7"/>
<comment type="function">
    <text evidence="7 9">Together with its co-chaperonin GroES, plays an essential role in assisting protein folding. The GroEL-GroES system forms a nano-cage that allows encapsulation of the non-native substrate proteins and provides a physical environment optimized to promote and accelerate protein folding.</text>
</comment>
<comment type="subcellular location">
    <subcellularLocation>
        <location evidence="7">Cytoplasm</location>
    </subcellularLocation>
</comment>
<dbReference type="SUPFAM" id="SSF54849">
    <property type="entry name" value="GroEL-intermediate domain like"/>
    <property type="match status" value="1"/>
</dbReference>
<comment type="similarity">
    <text evidence="1 7 8">Belongs to the chaperonin (HSP60) family.</text>
</comment>
<dbReference type="NCBIfam" id="NF009488">
    <property type="entry name" value="PRK12850.1"/>
    <property type="match status" value="1"/>
</dbReference>
<keyword evidence="4 7" id="KW-0067">ATP-binding</keyword>
<evidence type="ECO:0000256" key="5">
    <source>
        <dbReference type="ARBA" id="ARBA00023186"/>
    </source>
</evidence>
<dbReference type="Proteomes" id="UP000053176">
    <property type="component" value="Unassembled WGS sequence"/>
</dbReference>
<dbReference type="NCBIfam" id="TIGR02348">
    <property type="entry name" value="GroEL"/>
    <property type="match status" value="1"/>
</dbReference>
<dbReference type="Pfam" id="PF00118">
    <property type="entry name" value="Cpn60_TCP1"/>
    <property type="match status" value="1"/>
</dbReference>
<feature type="binding site" evidence="7">
    <location>
        <begin position="30"/>
        <end position="33"/>
    </location>
    <ligand>
        <name>ATP</name>
        <dbReference type="ChEBI" id="CHEBI:30616"/>
    </ligand>
</feature>
<dbReference type="AlphaFoldDB" id="A0A117N307"/>
<evidence type="ECO:0000256" key="9">
    <source>
        <dbReference type="RuleBase" id="RU000419"/>
    </source>
</evidence>
<dbReference type="HAMAP" id="MF_00600">
    <property type="entry name" value="CH60"/>
    <property type="match status" value="1"/>
</dbReference>
<dbReference type="PRINTS" id="PR00298">
    <property type="entry name" value="CHAPERONIN60"/>
</dbReference>
<comment type="caution">
    <text evidence="7">Lacks conserved residue(s) required for the propagation of feature annotation.</text>
</comment>
<evidence type="ECO:0000313" key="10">
    <source>
        <dbReference type="EMBL" id="KUM25115.1"/>
    </source>
</evidence>
<dbReference type="GO" id="GO:0042026">
    <property type="term" value="P:protein refolding"/>
    <property type="evidence" value="ECO:0007669"/>
    <property type="project" value="UniProtKB-UniRule"/>
</dbReference>
<evidence type="ECO:0000313" key="11">
    <source>
        <dbReference type="Proteomes" id="UP000053176"/>
    </source>
</evidence>
<sequence length="542" mass="57864">MAAKEVKFHTEARDKMLRGVDILADAVKVTLGPKGRNVVIDKSFGAPRITKDGVTVAKEIELVDKFENMGAQMVREVASRTSDIAGDGTTTATVLAQTIVREGAKAVAAGMNPMDLKRGIDRAVEVIVAEIKANARKVTKNDEIAQVGTISANGDAEIGRFLAEAMQKVGNEGVITVEEAKTAETELEVVEGMQFDRGYLSPYFITNQDKMRAELEDAYLLIHEKKLSNLQALLPILEAVVQSAKPLLIIAEDVEGEALATLVVNKLRGGLKVVAVKAPGFGDRRKAMLEDIAILAGGQVISEDLGIKLEGVTLDMLGRARRVMVEKETTTIVDGAGGKEEIQGRVAQIKQQIGETTSDYDREKLQERLAKLAGGVAVIRVGGSTEVEVRERKDRVDDALHATRAAVEEGILPGGGVALLRAAKALDAAAADNPDQRTGIEIVRRALETPVRQIAENAGAEGSIIVGRLRENGQFSFGWNAQTGDYGDLYSQGVIDPAKVVRTALQDAASIAGLLVTTEAMVAEKPKKEAMPAMPPGAGMDY</sequence>
<dbReference type="InterPro" id="IPR018370">
    <property type="entry name" value="Chaperonin_Cpn60_CS"/>
</dbReference>
<dbReference type="EMBL" id="LPWA01000122">
    <property type="protein sequence ID" value="KUM25115.1"/>
    <property type="molecule type" value="Genomic_DNA"/>
</dbReference>
<dbReference type="NCBIfam" id="NF009489">
    <property type="entry name" value="PRK12851.1"/>
    <property type="match status" value="1"/>
</dbReference>
<evidence type="ECO:0000256" key="4">
    <source>
        <dbReference type="ARBA" id="ARBA00022840"/>
    </source>
</evidence>
<accession>A0A117N307</accession>
<feature type="binding site" evidence="7">
    <location>
        <begin position="87"/>
        <end position="91"/>
    </location>
    <ligand>
        <name>ATP</name>
        <dbReference type="ChEBI" id="CHEBI:30616"/>
    </ligand>
</feature>
<feature type="binding site" evidence="7">
    <location>
        <position position="415"/>
    </location>
    <ligand>
        <name>ATP</name>
        <dbReference type="ChEBI" id="CHEBI:30616"/>
    </ligand>
</feature>
<evidence type="ECO:0000256" key="6">
    <source>
        <dbReference type="ARBA" id="ARBA00023235"/>
    </source>
</evidence>
<name>A0A117N307_RHILI</name>
<feature type="binding site" evidence="7">
    <location>
        <position position="51"/>
    </location>
    <ligand>
        <name>ATP</name>
        <dbReference type="ChEBI" id="CHEBI:30616"/>
    </ligand>
</feature>